<keyword evidence="2" id="KW-1133">Transmembrane helix</keyword>
<accession>Q5KKH1</accession>
<dbReference type="KEGG" id="cne:CNC03030"/>
<dbReference type="Proteomes" id="UP000002149">
    <property type="component" value="Chromosome 3"/>
</dbReference>
<keyword evidence="2" id="KW-0472">Membrane</keyword>
<dbReference type="InParanoid" id="Q5KKH1"/>
<keyword evidence="2" id="KW-0812">Transmembrane</keyword>
<feature type="compositionally biased region" description="Pro residues" evidence="1">
    <location>
        <begin position="1"/>
        <end position="10"/>
    </location>
</feature>
<dbReference type="OrthoDB" id="2575053at2759"/>
<feature type="compositionally biased region" description="Low complexity" evidence="1">
    <location>
        <begin position="167"/>
        <end position="188"/>
    </location>
</feature>
<dbReference type="eggNOG" id="ENOG502RB85">
    <property type="taxonomic scope" value="Eukaryota"/>
</dbReference>
<evidence type="ECO:0000256" key="1">
    <source>
        <dbReference type="SAM" id="MobiDB-lite"/>
    </source>
</evidence>
<evidence type="ECO:0000313" key="3">
    <source>
        <dbReference type="EMBL" id="AAW42634.1"/>
    </source>
</evidence>
<keyword evidence="4" id="KW-1185">Reference proteome</keyword>
<reference evidence="3 4" key="1">
    <citation type="journal article" date="2005" name="Science">
        <title>The genome of the basidiomycetous yeast and human pathogen Cryptococcus neoformans.</title>
        <authorList>
            <person name="Loftus B.J."/>
            <person name="Fung E."/>
            <person name="Roncaglia P."/>
            <person name="Rowley D."/>
            <person name="Amedeo P."/>
            <person name="Bruno D."/>
            <person name="Vamathevan J."/>
            <person name="Miranda M."/>
            <person name="Anderson I.J."/>
            <person name="Fraser J.A."/>
            <person name="Allen J.E."/>
            <person name="Bosdet I.E."/>
            <person name="Brent M.R."/>
            <person name="Chiu R."/>
            <person name="Doering T.L."/>
            <person name="Donlin M.J."/>
            <person name="D'Souza C.A."/>
            <person name="Fox D.S."/>
            <person name="Grinberg V."/>
            <person name="Fu J."/>
            <person name="Fukushima M."/>
            <person name="Haas B.J."/>
            <person name="Huang J.C."/>
            <person name="Janbon G."/>
            <person name="Jones S.J."/>
            <person name="Koo H.L."/>
            <person name="Krzywinski M.I."/>
            <person name="Kwon-Chung J.K."/>
            <person name="Lengeler K.B."/>
            <person name="Maiti R."/>
            <person name="Marra M.A."/>
            <person name="Marra R.E."/>
            <person name="Mathewson C.A."/>
            <person name="Mitchell T.G."/>
            <person name="Pertea M."/>
            <person name="Riggs F.R."/>
            <person name="Salzberg S.L."/>
            <person name="Schein J.E."/>
            <person name="Shvartsbeyn A."/>
            <person name="Shin H."/>
            <person name="Shumway M."/>
            <person name="Specht C.A."/>
            <person name="Suh B.B."/>
            <person name="Tenney A."/>
            <person name="Utterback T.R."/>
            <person name="Wickes B.L."/>
            <person name="Wortman J.R."/>
            <person name="Wye N.H."/>
            <person name="Kronstad J.W."/>
            <person name="Lodge J.K."/>
            <person name="Heitman J."/>
            <person name="Davis R.W."/>
            <person name="Fraser C.M."/>
            <person name="Hyman R.W."/>
        </authorList>
    </citation>
    <scope>NUCLEOTIDE SEQUENCE [LARGE SCALE GENOMIC DNA]</scope>
    <source>
        <strain evidence="4">JEC21 / ATCC MYA-565</strain>
    </source>
</reference>
<organism evidence="3 4">
    <name type="scientific">Cryptococcus deneoformans (strain JEC21 / ATCC MYA-565)</name>
    <name type="common">Cryptococcus neoformans var. neoformans serotype D</name>
    <dbReference type="NCBI Taxonomy" id="214684"/>
    <lineage>
        <taxon>Eukaryota</taxon>
        <taxon>Fungi</taxon>
        <taxon>Dikarya</taxon>
        <taxon>Basidiomycota</taxon>
        <taxon>Agaricomycotina</taxon>
        <taxon>Tremellomycetes</taxon>
        <taxon>Tremellales</taxon>
        <taxon>Cryptococcaceae</taxon>
        <taxon>Cryptococcus</taxon>
        <taxon>Cryptococcus neoformans species complex</taxon>
    </lineage>
</organism>
<dbReference type="VEuPathDB" id="FungiDB:CNC03030"/>
<dbReference type="AlphaFoldDB" id="Q5KKH1"/>
<feature type="compositionally biased region" description="Polar residues" evidence="1">
    <location>
        <begin position="200"/>
        <end position="209"/>
    </location>
</feature>
<gene>
    <name evidence="3" type="ordered locus">CNC03030</name>
</gene>
<feature type="compositionally biased region" description="Low complexity" evidence="1">
    <location>
        <begin position="256"/>
        <end position="298"/>
    </location>
</feature>
<dbReference type="GeneID" id="3256236"/>
<dbReference type="RefSeq" id="XP_569941.1">
    <property type="nucleotide sequence ID" value="XM_569941.2"/>
</dbReference>
<feature type="compositionally biased region" description="Low complexity" evidence="1">
    <location>
        <begin position="210"/>
        <end position="231"/>
    </location>
</feature>
<feature type="region of interest" description="Disordered" evidence="1">
    <location>
        <begin position="85"/>
        <end position="149"/>
    </location>
</feature>
<feature type="region of interest" description="Disordered" evidence="1">
    <location>
        <begin position="1"/>
        <end position="22"/>
    </location>
</feature>
<evidence type="ECO:0000313" key="4">
    <source>
        <dbReference type="Proteomes" id="UP000002149"/>
    </source>
</evidence>
<dbReference type="EMBL" id="AE017343">
    <property type="protein sequence ID" value="AAW42634.1"/>
    <property type="molecule type" value="Genomic_DNA"/>
</dbReference>
<dbReference type="PaxDb" id="214684-Q5KKH1"/>
<feature type="region of interest" description="Disordered" evidence="1">
    <location>
        <begin position="165"/>
        <end position="374"/>
    </location>
</feature>
<feature type="compositionally biased region" description="Polar residues" evidence="1">
    <location>
        <begin position="334"/>
        <end position="344"/>
    </location>
</feature>
<dbReference type="OMA" id="ESHYTND"/>
<dbReference type="HOGENOM" id="CLU_586611_0_0_1"/>
<evidence type="ECO:0000256" key="2">
    <source>
        <dbReference type="SAM" id="Phobius"/>
    </source>
</evidence>
<proteinExistence type="predicted"/>
<feature type="compositionally biased region" description="Acidic residues" evidence="1">
    <location>
        <begin position="425"/>
        <end position="435"/>
    </location>
</feature>
<name>Q5KKH1_CRYD1</name>
<protein>
    <submittedName>
        <fullName evidence="3">Uncharacterized protein</fullName>
    </submittedName>
</protein>
<sequence>MAHPPRPTPAPNRHTLPLHKRQSYVTVSVVANDTDTSSTTPANSSSGSSFPVAIAIPALVGGMAVAIAVFGFWWWWSKRSKRVKRERWEAAQRRKNKRHAAEKDKPTTHPGQSQKSPTGEKAFNPILPPLSTAQPYYPPPQTNGYGYAPSQQGYAAWQTQPGIEQVQYGQQASPSPQQGYYSPPAYAQGSAPPLSRDYSSESTIPLTQNTTPPATSPTSPTSSRSSSNSSSTGGGRKPSGNIPPPRRSSSDEKKSSTPSSPSPSSSPSKKSSKNSKNSRATARMAVAESAAANASMNRMFRHKPSKPSPLAIKAQQEREALAATTDPLSRISADETSNPFNTESEGLYPTAADSSRANAPSGEWGVALGSPDEEDTFADSQAAVLDSGLYHGAKSSYSEDPYIEKKAQTKSGMYSQDPYALYHEQEEEKEEEVEDADRYHNAAESMGLGSASKNKKRDVGKWV</sequence>
<feature type="region of interest" description="Disordered" evidence="1">
    <location>
        <begin position="423"/>
        <end position="463"/>
    </location>
</feature>
<feature type="transmembrane region" description="Helical" evidence="2">
    <location>
        <begin position="52"/>
        <end position="76"/>
    </location>
</feature>